<evidence type="ECO:0000313" key="1">
    <source>
        <dbReference type="EMBL" id="GAO07010.1"/>
    </source>
</evidence>
<reference evidence="2" key="1">
    <citation type="submission" date="2014-09" db="EMBL/GenBank/DDBJ databases">
        <title>Whole genome shotgun sequence of Streptomyces sp. NBRC 110027.</title>
        <authorList>
            <person name="Komaki H."/>
            <person name="Ichikawa N."/>
            <person name="Katano-Makiyama Y."/>
            <person name="Hosoyama A."/>
            <person name="Hashimoto M."/>
            <person name="Uohara A."/>
            <person name="Kitahashi Y."/>
            <person name="Ohji S."/>
            <person name="Kimura A."/>
            <person name="Yamazoe A."/>
            <person name="Igarashi Y."/>
            <person name="Fujita N."/>
        </authorList>
    </citation>
    <scope>NUCLEOTIDE SEQUENCE [LARGE SCALE GENOMIC DNA]</scope>
    <source>
        <strain evidence="2">NBRC 110027</strain>
    </source>
</reference>
<organism evidence="1 2">
    <name type="scientific">Streptomyces lydicamycinicus</name>
    <dbReference type="NCBI Taxonomy" id="1546107"/>
    <lineage>
        <taxon>Bacteria</taxon>
        <taxon>Bacillati</taxon>
        <taxon>Actinomycetota</taxon>
        <taxon>Actinomycetes</taxon>
        <taxon>Kitasatosporales</taxon>
        <taxon>Streptomycetaceae</taxon>
        <taxon>Streptomyces</taxon>
    </lineage>
</organism>
<dbReference type="PROSITE" id="PS51257">
    <property type="entry name" value="PROKAR_LIPOPROTEIN"/>
    <property type="match status" value="1"/>
</dbReference>
<dbReference type="AlphaFoldDB" id="A0A0P4R465"/>
<reference evidence="1 2" key="2">
    <citation type="journal article" date="2015" name="Stand. Genomic Sci.">
        <title>Draft genome sequence of marine-derived Streptomyces sp. TP-A0598, a producer of anti-MRSA antibiotic lydicamycins.</title>
        <authorList>
            <person name="Komaki H."/>
            <person name="Ichikawa N."/>
            <person name="Hosoyama A."/>
            <person name="Fujita N."/>
            <person name="Igarashi Y."/>
        </authorList>
    </citation>
    <scope>NUCLEOTIDE SEQUENCE [LARGE SCALE GENOMIC DNA]</scope>
    <source>
        <strain evidence="1 2">NBRC 110027</strain>
    </source>
</reference>
<dbReference type="Proteomes" id="UP000048965">
    <property type="component" value="Unassembled WGS sequence"/>
</dbReference>
<name>A0A0P4R465_9ACTN</name>
<accession>A0A0P4R465</accession>
<dbReference type="OrthoDB" id="3619627at2"/>
<dbReference type="RefSeq" id="WP_042150638.1">
    <property type="nucleotide sequence ID" value="NZ_BBNO01000002.1"/>
</dbReference>
<comment type="caution">
    <text evidence="1">The sequence shown here is derived from an EMBL/GenBank/DDBJ whole genome shotgun (WGS) entry which is preliminary data.</text>
</comment>
<dbReference type="EMBL" id="BBNO01000002">
    <property type="protein sequence ID" value="GAO07010.1"/>
    <property type="molecule type" value="Genomic_DNA"/>
</dbReference>
<sequence>MTRPRTALTCCVLALVATGCGIRPTGVTAGGTAPSGISKDMRIYFASDSGLRGVSRPGKKVRDFNAAYRLLLDGPTREEQFNGLANLVAPEKWLRVTSHDGSVTISIPHSTADAPQDQSTGQLVCTFARAEVLLHGTRPDKVQVTIVIGGERAGPYQCQQFLSH</sequence>
<evidence type="ECO:0000313" key="2">
    <source>
        <dbReference type="Proteomes" id="UP000048965"/>
    </source>
</evidence>
<keyword evidence="2" id="KW-1185">Reference proteome</keyword>
<protein>
    <recommendedName>
        <fullName evidence="3">Lipoprotein</fullName>
    </recommendedName>
</protein>
<gene>
    <name evidence="1" type="ORF">TPA0598_02_02480</name>
</gene>
<evidence type="ECO:0008006" key="3">
    <source>
        <dbReference type="Google" id="ProtNLM"/>
    </source>
</evidence>
<proteinExistence type="predicted"/>